<keyword evidence="3" id="KW-0520">NAD</keyword>
<dbReference type="KEGG" id="vg:7871753"/>
<dbReference type="InterPro" id="IPR042081">
    <property type="entry name" value="RNA_2'-PTrans_C"/>
</dbReference>
<dbReference type="SUPFAM" id="SSF56399">
    <property type="entry name" value="ADP-ribosylation"/>
    <property type="match status" value="1"/>
</dbReference>
<dbReference type="PANTHER" id="PTHR12684:SF2">
    <property type="entry name" value="TRNA 2'-PHOSPHOTRANSFERASE 1"/>
    <property type="match status" value="1"/>
</dbReference>
<dbReference type="GO" id="GO:0000215">
    <property type="term" value="F:tRNA 2'-phosphotransferase activity"/>
    <property type="evidence" value="ECO:0007669"/>
    <property type="project" value="TreeGrafter"/>
</dbReference>
<dbReference type="Gene3D" id="1.10.10.970">
    <property type="entry name" value="RNA 2'-phosphotransferase, Tpt1/KptA family, N-terminal domain"/>
    <property type="match status" value="1"/>
</dbReference>
<comment type="similarity">
    <text evidence="1">Belongs to the KptA/TPT1 family.</text>
</comment>
<dbReference type="Gene3D" id="3.20.170.30">
    <property type="match status" value="1"/>
</dbReference>
<evidence type="ECO:0000256" key="2">
    <source>
        <dbReference type="ARBA" id="ARBA00022679"/>
    </source>
</evidence>
<dbReference type="EMBL" id="AY430810">
    <property type="protein sequence ID" value="AAQ96467.1"/>
    <property type="molecule type" value="Genomic_DNA"/>
</dbReference>
<evidence type="ECO:0000256" key="3">
    <source>
        <dbReference type="ARBA" id="ARBA00023027"/>
    </source>
</evidence>
<reference evidence="4 5" key="1">
    <citation type="journal article" date="2004" name="J. Virol.">
        <title>Sequence analysis of the genome of the Neodiprion sertifer nucleopolyhedrovirus.</title>
        <authorList>
            <person name="Garcia-Maruniak A."/>
            <person name="Maruniak J.E."/>
            <person name="Zanotto P.M."/>
            <person name="Doumbouya A.E."/>
            <person name="Liu J.C."/>
            <person name="Merritt T.M."/>
            <person name="Lanoie J.S."/>
        </authorList>
    </citation>
    <scope>NUCLEOTIDE SEQUENCE [LARGE SCALE GENOMIC DNA]</scope>
</reference>
<dbReference type="GO" id="GO:0006388">
    <property type="term" value="P:tRNA splicing, via endonucleolytic cleavage and ligation"/>
    <property type="evidence" value="ECO:0007669"/>
    <property type="project" value="TreeGrafter"/>
</dbReference>
<dbReference type="PANTHER" id="PTHR12684">
    <property type="entry name" value="PUTATIVE PHOSPHOTRANSFERASE"/>
    <property type="match status" value="1"/>
</dbReference>
<keyword evidence="5" id="KW-1185">Reference proteome</keyword>
<evidence type="ECO:0008006" key="6">
    <source>
        <dbReference type="Google" id="ProtNLM"/>
    </source>
</evidence>
<dbReference type="GeneID" id="7871753"/>
<dbReference type="InterPro" id="IPR002745">
    <property type="entry name" value="Ptrans_KptA/Tpt1"/>
</dbReference>
<sequence>MMGSKMFTISKKMSYLLRHDPQNLNMDIEGFVNVQDMLKKLEISLQMLNKIVDTDNKQRYEIVNDKIRAVQGHSIKNVNVSMPKVEISYNGNAIHGTFSKNLPFILTEGIKRFTRKHIHMATDMKFVRKNTNVFIYVNIPKCIEDGIICYYSANNYISYGRNSRCNSTEIFFKYRNKIISITVIIVIIKCIT</sequence>
<dbReference type="InterPro" id="IPR042080">
    <property type="entry name" value="RNA_2'-PTrans_N"/>
</dbReference>
<dbReference type="RefSeq" id="YP_025197.1">
    <property type="nucleotide sequence ID" value="NC_005905.1"/>
</dbReference>
<evidence type="ECO:0000313" key="4">
    <source>
        <dbReference type="EMBL" id="AAQ96467.1"/>
    </source>
</evidence>
<keyword evidence="2" id="KW-0808">Transferase</keyword>
<accession>Q6JK70</accession>
<dbReference type="Pfam" id="PF01885">
    <property type="entry name" value="PTS_2-RNA"/>
    <property type="match status" value="1"/>
</dbReference>
<proteinExistence type="inferred from homology"/>
<dbReference type="Proteomes" id="UP000243697">
    <property type="component" value="Segment"/>
</dbReference>
<evidence type="ECO:0000313" key="5">
    <source>
        <dbReference type="Proteomes" id="UP000243697"/>
    </source>
</evidence>
<name>Q6JK70_9CBAC</name>
<protein>
    <recommendedName>
        <fullName evidence="6">RNA 2'-phosphotransferase</fullName>
    </recommendedName>
</protein>
<evidence type="ECO:0000256" key="1">
    <source>
        <dbReference type="ARBA" id="ARBA00009836"/>
    </source>
</evidence>
<organism evidence="4 5">
    <name type="scientific">Neodiprion sertifer nucleopolyhedrovirus</name>
    <dbReference type="NCBI Taxonomy" id="111874"/>
    <lineage>
        <taxon>Viruses</taxon>
        <taxon>Viruses incertae sedis</taxon>
        <taxon>Naldaviricetes</taxon>
        <taxon>Lefavirales</taxon>
        <taxon>Baculoviridae</taxon>
        <taxon>Gammabaculovirus</taxon>
        <taxon>Gammabaculovirus nesertiferis</taxon>
    </lineage>
</organism>
<dbReference type="OrthoDB" id="21529at10239"/>